<dbReference type="Proteomes" id="UP000013827">
    <property type="component" value="Unassembled WGS sequence"/>
</dbReference>
<name>A0A0D3I435_EMIH1</name>
<dbReference type="SUPFAM" id="SSF53756">
    <property type="entry name" value="UDP-Glycosyltransferase/glycogen phosphorylase"/>
    <property type="match status" value="1"/>
</dbReference>
<protein>
    <recommendedName>
        <fullName evidence="3">Glycosyl transferase family 1 domain-containing protein</fullName>
    </recommendedName>
</protein>
<dbReference type="OMA" id="RIRTYCE"/>
<proteinExistence type="predicted"/>
<dbReference type="PaxDb" id="2903-EOD06020"/>
<dbReference type="EnsemblProtists" id="EOD06020">
    <property type="protein sequence ID" value="EOD06020"/>
    <property type="gene ID" value="EMIHUDRAFT_460159"/>
</dbReference>
<dbReference type="GeneID" id="17252175"/>
<dbReference type="Pfam" id="PF13692">
    <property type="entry name" value="Glyco_trans_1_4"/>
    <property type="match status" value="1"/>
</dbReference>
<dbReference type="PANTHER" id="PTHR46660:SF2">
    <property type="entry name" value="GLYCOSYLTRANSFERASE 1 DOMAIN-CONTAINING PROTEIN 1"/>
    <property type="match status" value="1"/>
</dbReference>
<dbReference type="InterPro" id="IPR052622">
    <property type="entry name" value="Glycosyltransferase_G1"/>
</dbReference>
<accession>A0A0D3I435</accession>
<evidence type="ECO:0008006" key="3">
    <source>
        <dbReference type="Google" id="ProtNLM"/>
    </source>
</evidence>
<dbReference type="HOGENOM" id="CLU_009583_7_1_1"/>
<dbReference type="Gene3D" id="3.40.50.2000">
    <property type="entry name" value="Glycogen Phosphorylase B"/>
    <property type="match status" value="1"/>
</dbReference>
<evidence type="ECO:0000313" key="2">
    <source>
        <dbReference type="Proteomes" id="UP000013827"/>
    </source>
</evidence>
<dbReference type="KEGG" id="ehx:EMIHUDRAFT_460159"/>
<sequence>MGRVLVLSSLRAATGNAITAARLAESIRAGGHECLCRDSNGFADAGELSAFVAADAVSLVVGIHAYRSGRLLVGSAVPYVLVLGGTDMNVMMADEHRRPVMLAAAGGAGAVVAFSRELLAPLTEALPSVAPRCTLVPQAIRACVPPRPPLARSDDSGAAASAAEGGGVGGAAEASLALEEAAVLARLDVRAGEQLLLLPAGLRPVKDVLYAAAAVAAWRLRGGAAVLRIVGHGAPSSARGVFFCAAVLRIVGPPLDSAYAATAEGMCNSILEAFAVGTPVLARRNAGNASLVTHGESGLLFTTPDAAVALAQSLLDDRMLAGRLAHCARGVVARGHSEAAERAAYAEVLRRAELGGAPAGS</sequence>
<organism evidence="1 2">
    <name type="scientific">Emiliania huxleyi (strain CCMP1516)</name>
    <dbReference type="NCBI Taxonomy" id="280463"/>
    <lineage>
        <taxon>Eukaryota</taxon>
        <taxon>Haptista</taxon>
        <taxon>Haptophyta</taxon>
        <taxon>Prymnesiophyceae</taxon>
        <taxon>Isochrysidales</taxon>
        <taxon>Noelaerhabdaceae</taxon>
        <taxon>Emiliania</taxon>
    </lineage>
</organism>
<dbReference type="RefSeq" id="XP_005758449.1">
    <property type="nucleotide sequence ID" value="XM_005758392.1"/>
</dbReference>
<dbReference type="eggNOG" id="ENOG502QQZE">
    <property type="taxonomic scope" value="Eukaryota"/>
</dbReference>
<evidence type="ECO:0000313" key="1">
    <source>
        <dbReference type="EnsemblProtists" id="EOD06020"/>
    </source>
</evidence>
<reference evidence="2" key="1">
    <citation type="journal article" date="2013" name="Nature">
        <title>Pan genome of the phytoplankton Emiliania underpins its global distribution.</title>
        <authorList>
            <person name="Read B.A."/>
            <person name="Kegel J."/>
            <person name="Klute M.J."/>
            <person name="Kuo A."/>
            <person name="Lefebvre S.C."/>
            <person name="Maumus F."/>
            <person name="Mayer C."/>
            <person name="Miller J."/>
            <person name="Monier A."/>
            <person name="Salamov A."/>
            <person name="Young J."/>
            <person name="Aguilar M."/>
            <person name="Claverie J.M."/>
            <person name="Frickenhaus S."/>
            <person name="Gonzalez K."/>
            <person name="Herman E.K."/>
            <person name="Lin Y.C."/>
            <person name="Napier J."/>
            <person name="Ogata H."/>
            <person name="Sarno A.F."/>
            <person name="Shmutz J."/>
            <person name="Schroeder D."/>
            <person name="de Vargas C."/>
            <person name="Verret F."/>
            <person name="von Dassow P."/>
            <person name="Valentin K."/>
            <person name="Van de Peer Y."/>
            <person name="Wheeler G."/>
            <person name="Dacks J.B."/>
            <person name="Delwiche C.F."/>
            <person name="Dyhrman S.T."/>
            <person name="Glockner G."/>
            <person name="John U."/>
            <person name="Richards T."/>
            <person name="Worden A.Z."/>
            <person name="Zhang X."/>
            <person name="Grigoriev I.V."/>
            <person name="Allen A.E."/>
            <person name="Bidle K."/>
            <person name="Borodovsky M."/>
            <person name="Bowler C."/>
            <person name="Brownlee C."/>
            <person name="Cock J.M."/>
            <person name="Elias M."/>
            <person name="Gladyshev V.N."/>
            <person name="Groth M."/>
            <person name="Guda C."/>
            <person name="Hadaegh A."/>
            <person name="Iglesias-Rodriguez M.D."/>
            <person name="Jenkins J."/>
            <person name="Jones B.M."/>
            <person name="Lawson T."/>
            <person name="Leese F."/>
            <person name="Lindquist E."/>
            <person name="Lobanov A."/>
            <person name="Lomsadze A."/>
            <person name="Malik S.B."/>
            <person name="Marsh M.E."/>
            <person name="Mackinder L."/>
            <person name="Mock T."/>
            <person name="Mueller-Roeber B."/>
            <person name="Pagarete A."/>
            <person name="Parker M."/>
            <person name="Probert I."/>
            <person name="Quesneville H."/>
            <person name="Raines C."/>
            <person name="Rensing S.A."/>
            <person name="Riano-Pachon D.M."/>
            <person name="Richier S."/>
            <person name="Rokitta S."/>
            <person name="Shiraiwa Y."/>
            <person name="Soanes D.M."/>
            <person name="van der Giezen M."/>
            <person name="Wahlund T.M."/>
            <person name="Williams B."/>
            <person name="Wilson W."/>
            <person name="Wolfe G."/>
            <person name="Wurch L.L."/>
        </authorList>
    </citation>
    <scope>NUCLEOTIDE SEQUENCE</scope>
</reference>
<dbReference type="PANTHER" id="PTHR46660">
    <property type="match status" value="1"/>
</dbReference>
<keyword evidence="2" id="KW-1185">Reference proteome</keyword>
<dbReference type="AlphaFoldDB" id="A0A0D3I435"/>
<reference evidence="1" key="2">
    <citation type="submission" date="2024-10" db="UniProtKB">
        <authorList>
            <consortium name="EnsemblProtists"/>
        </authorList>
    </citation>
    <scope>IDENTIFICATION</scope>
</reference>